<organism evidence="6 7">
    <name type="scientific">Paraburkholderia aspalathi</name>
    <dbReference type="NCBI Taxonomy" id="1324617"/>
    <lineage>
        <taxon>Bacteria</taxon>
        <taxon>Pseudomonadati</taxon>
        <taxon>Pseudomonadota</taxon>
        <taxon>Betaproteobacteria</taxon>
        <taxon>Burkholderiales</taxon>
        <taxon>Burkholderiaceae</taxon>
        <taxon>Paraburkholderia</taxon>
    </lineage>
</organism>
<dbReference type="RefSeq" id="WP_093643202.1">
    <property type="nucleotide sequence ID" value="NZ_CAJNBA010000003.1"/>
</dbReference>
<reference evidence="6 7" key="1">
    <citation type="submission" date="2016-10" db="EMBL/GenBank/DDBJ databases">
        <authorList>
            <person name="de Groot N.N."/>
        </authorList>
    </citation>
    <scope>NUCLEOTIDE SEQUENCE [LARGE SCALE GENOMIC DNA]</scope>
    <source>
        <strain evidence="6 7">LMG 27731</strain>
    </source>
</reference>
<name>A0A1I7EKB8_9BURK</name>
<evidence type="ECO:0000313" key="7">
    <source>
        <dbReference type="Proteomes" id="UP000198844"/>
    </source>
</evidence>
<dbReference type="InterPro" id="IPR005119">
    <property type="entry name" value="LysR_subst-bd"/>
</dbReference>
<keyword evidence="4" id="KW-0804">Transcription</keyword>
<evidence type="ECO:0000256" key="1">
    <source>
        <dbReference type="ARBA" id="ARBA00009437"/>
    </source>
</evidence>
<evidence type="ECO:0000256" key="4">
    <source>
        <dbReference type="ARBA" id="ARBA00023163"/>
    </source>
</evidence>
<dbReference type="GO" id="GO:0003677">
    <property type="term" value="F:DNA binding"/>
    <property type="evidence" value="ECO:0007669"/>
    <property type="project" value="UniProtKB-KW"/>
</dbReference>
<keyword evidence="3 6" id="KW-0238">DNA-binding</keyword>
<dbReference type="InterPro" id="IPR036388">
    <property type="entry name" value="WH-like_DNA-bd_sf"/>
</dbReference>
<dbReference type="Pfam" id="PF03466">
    <property type="entry name" value="LysR_substrate"/>
    <property type="match status" value="1"/>
</dbReference>
<accession>A0A1I7EKB8</accession>
<feature type="domain" description="HTH lysR-type" evidence="5">
    <location>
        <begin position="15"/>
        <end position="59"/>
    </location>
</feature>
<sequence length="301" mass="33728">MNDAVDIRFLLSIREAGSLAGAARKLGVTPSAVTKRLQQIETKLDVHLLDRSTRQLRFTEEGELLCSKGAELLRDFDSLLAELGRRRGQLVGGLKVNAPLGFGRRYVARIASAFKDAHPDVDVSLTLSDRPLIEEYDRYDIVVHIGELGPSNLVRYVIAPNARYVCASPAFLKRYGSPVNPEDLANVPCIALRQNNEDVTLWHFSKGRTSRGVRVSSGLSSNDGDVIHQWAREGRGVMLRSEWDVAEELQNGSLIRLLPGWKLPDADVIALVHQRTGMPARIKTFLQHLQREFRPRPPWRP</sequence>
<dbReference type="GeneID" id="77196705"/>
<protein>
    <submittedName>
        <fullName evidence="6">DNA-binding transcriptional regulator, LysR family</fullName>
    </submittedName>
</protein>
<dbReference type="Pfam" id="PF00126">
    <property type="entry name" value="HTH_1"/>
    <property type="match status" value="1"/>
</dbReference>
<dbReference type="PROSITE" id="PS50931">
    <property type="entry name" value="HTH_LYSR"/>
    <property type="match status" value="1"/>
</dbReference>
<evidence type="ECO:0000256" key="2">
    <source>
        <dbReference type="ARBA" id="ARBA00023015"/>
    </source>
</evidence>
<evidence type="ECO:0000256" key="3">
    <source>
        <dbReference type="ARBA" id="ARBA00023125"/>
    </source>
</evidence>
<proteinExistence type="inferred from homology"/>
<dbReference type="InterPro" id="IPR000847">
    <property type="entry name" value="LysR_HTH_N"/>
</dbReference>
<evidence type="ECO:0000259" key="5">
    <source>
        <dbReference type="PROSITE" id="PS50931"/>
    </source>
</evidence>
<evidence type="ECO:0000313" key="6">
    <source>
        <dbReference type="EMBL" id="SFU24339.1"/>
    </source>
</evidence>
<dbReference type="SUPFAM" id="SSF53850">
    <property type="entry name" value="Periplasmic binding protein-like II"/>
    <property type="match status" value="1"/>
</dbReference>
<dbReference type="Gene3D" id="1.10.10.10">
    <property type="entry name" value="Winged helix-like DNA-binding domain superfamily/Winged helix DNA-binding domain"/>
    <property type="match status" value="1"/>
</dbReference>
<dbReference type="Proteomes" id="UP000198844">
    <property type="component" value="Unassembled WGS sequence"/>
</dbReference>
<comment type="similarity">
    <text evidence="1">Belongs to the LysR transcriptional regulatory family.</text>
</comment>
<dbReference type="InterPro" id="IPR058163">
    <property type="entry name" value="LysR-type_TF_proteobact-type"/>
</dbReference>
<dbReference type="GO" id="GO:0003700">
    <property type="term" value="F:DNA-binding transcription factor activity"/>
    <property type="evidence" value="ECO:0007669"/>
    <property type="project" value="InterPro"/>
</dbReference>
<dbReference type="PANTHER" id="PTHR30537">
    <property type="entry name" value="HTH-TYPE TRANSCRIPTIONAL REGULATOR"/>
    <property type="match status" value="1"/>
</dbReference>
<dbReference type="InterPro" id="IPR036390">
    <property type="entry name" value="WH_DNA-bd_sf"/>
</dbReference>
<dbReference type="PANTHER" id="PTHR30537:SF5">
    <property type="entry name" value="HTH-TYPE TRANSCRIPTIONAL ACTIVATOR TTDR-RELATED"/>
    <property type="match status" value="1"/>
</dbReference>
<dbReference type="EMBL" id="FPBH01000026">
    <property type="protein sequence ID" value="SFU24339.1"/>
    <property type="molecule type" value="Genomic_DNA"/>
</dbReference>
<dbReference type="SUPFAM" id="SSF46785">
    <property type="entry name" value="Winged helix' DNA-binding domain"/>
    <property type="match status" value="1"/>
</dbReference>
<gene>
    <name evidence="6" type="ORF">SAMN05192563_102675</name>
</gene>
<dbReference type="AlphaFoldDB" id="A0A1I7EKB8"/>
<dbReference type="OrthoDB" id="8954631at2"/>
<dbReference type="Gene3D" id="3.40.190.290">
    <property type="match status" value="1"/>
</dbReference>
<keyword evidence="2" id="KW-0805">Transcription regulation</keyword>